<dbReference type="SUPFAM" id="SSF158694">
    <property type="entry name" value="UraD-Like"/>
    <property type="match status" value="1"/>
</dbReference>
<dbReference type="STRING" id="1047168.A0A0F4GCN7"/>
<dbReference type="PANTHER" id="PTHR37987">
    <property type="entry name" value="CHROMOSOME 9, WHOLE GENOME SHOTGUN SEQUENCE"/>
    <property type="match status" value="1"/>
</dbReference>
<evidence type="ECO:0000313" key="4">
    <source>
        <dbReference type="EMBL" id="KJX95099.1"/>
    </source>
</evidence>
<protein>
    <submittedName>
        <fullName evidence="4">Ohcu decarboxylase like protein</fullName>
    </submittedName>
</protein>
<organism evidence="4 5">
    <name type="scientific">Zymoseptoria brevis</name>
    <dbReference type="NCBI Taxonomy" id="1047168"/>
    <lineage>
        <taxon>Eukaryota</taxon>
        <taxon>Fungi</taxon>
        <taxon>Dikarya</taxon>
        <taxon>Ascomycota</taxon>
        <taxon>Pezizomycotina</taxon>
        <taxon>Dothideomycetes</taxon>
        <taxon>Dothideomycetidae</taxon>
        <taxon>Mycosphaerellales</taxon>
        <taxon>Mycosphaerellaceae</taxon>
        <taxon>Zymoseptoria</taxon>
    </lineage>
</organism>
<name>A0A0F4GCN7_9PEZI</name>
<feature type="coiled-coil region" evidence="2">
    <location>
        <begin position="99"/>
        <end position="126"/>
    </location>
</feature>
<dbReference type="Pfam" id="PF09349">
    <property type="entry name" value="OHCU_decarbox"/>
    <property type="match status" value="1"/>
</dbReference>
<dbReference type="Proteomes" id="UP000033647">
    <property type="component" value="Unassembled WGS sequence"/>
</dbReference>
<evidence type="ECO:0000259" key="3">
    <source>
        <dbReference type="Pfam" id="PF09349"/>
    </source>
</evidence>
<accession>A0A0F4GCN7</accession>
<comment type="caution">
    <text evidence="4">The sequence shown here is derived from an EMBL/GenBank/DDBJ whole genome shotgun (WGS) entry which is preliminary data.</text>
</comment>
<gene>
    <name evidence="4" type="ORF">TI39_contig4134g00019</name>
</gene>
<dbReference type="Gene3D" id="1.10.3330.10">
    <property type="entry name" value="Oxo-4-hydroxy-4-carboxy-5-ureidoimidazoline decarboxylase"/>
    <property type="match status" value="1"/>
</dbReference>
<evidence type="ECO:0000256" key="1">
    <source>
        <dbReference type="ARBA" id="ARBA00022631"/>
    </source>
</evidence>
<keyword evidence="5" id="KW-1185">Reference proteome</keyword>
<dbReference type="GO" id="GO:0006144">
    <property type="term" value="P:purine nucleobase metabolic process"/>
    <property type="evidence" value="ECO:0007669"/>
    <property type="project" value="UniProtKB-KW"/>
</dbReference>
<dbReference type="InterPro" id="IPR018020">
    <property type="entry name" value="OHCU_decarboxylase"/>
</dbReference>
<sequence length="181" mass="20160">MSTITPRIPPLPPITTVPSLPQEAHIQILDLLFERHASIHTLLLPHLHTPHPSYPALVSTIHTHLLSLLSSPSDLPVLEDILSSHPRLGAKKVESAQSVAEQTKLQSGAEEEAEQLRKLNEEYERTFPGLRFVVFVNGRGRQEIMEIMSTRIARGDVEMERREGVDAMCDIAKDRAAKLSA</sequence>
<feature type="domain" description="Oxo-4-hydroxy-4-carboxy-5-ureidoimidazoline decarboxylase" evidence="3">
    <location>
        <begin position="19"/>
        <end position="176"/>
    </location>
</feature>
<proteinExistence type="predicted"/>
<reference evidence="4 5" key="1">
    <citation type="submission" date="2015-03" db="EMBL/GenBank/DDBJ databases">
        <title>RNA-seq based gene annotation and comparative genomics of four Zymoseptoria species reveal species-specific pathogenicity related genes and transposable element activity.</title>
        <authorList>
            <person name="Grandaubert J."/>
            <person name="Bhattacharyya A."/>
            <person name="Stukenbrock E.H."/>
        </authorList>
    </citation>
    <scope>NUCLEOTIDE SEQUENCE [LARGE SCALE GENOMIC DNA]</scope>
    <source>
        <strain evidence="4 5">Zb18110</strain>
    </source>
</reference>
<dbReference type="OrthoDB" id="5398391at2759"/>
<keyword evidence="2" id="KW-0175">Coiled coil</keyword>
<dbReference type="AlphaFoldDB" id="A0A0F4GCN7"/>
<evidence type="ECO:0000256" key="2">
    <source>
        <dbReference type="SAM" id="Coils"/>
    </source>
</evidence>
<dbReference type="EMBL" id="LAFY01004093">
    <property type="protein sequence ID" value="KJX95099.1"/>
    <property type="molecule type" value="Genomic_DNA"/>
</dbReference>
<dbReference type="InterPro" id="IPR036778">
    <property type="entry name" value="OHCU_decarboxylase_sf"/>
</dbReference>
<dbReference type="PANTHER" id="PTHR37987:SF1">
    <property type="entry name" value="OXO-4-HYDROXY-4-CARBOXY-5-UREIDOIMIDAZOLINE DECARBOXYLASE DOMAIN-CONTAINING PROTEIN"/>
    <property type="match status" value="1"/>
</dbReference>
<evidence type="ECO:0000313" key="5">
    <source>
        <dbReference type="Proteomes" id="UP000033647"/>
    </source>
</evidence>
<keyword evidence="1" id="KW-0659">Purine metabolism</keyword>